<dbReference type="RefSeq" id="WP_115849427.1">
    <property type="nucleotide sequence ID" value="NZ_QTUC01000001.1"/>
</dbReference>
<dbReference type="PIRSF" id="PIRSF009160">
    <property type="entry name" value="UCP009160"/>
    <property type="match status" value="1"/>
</dbReference>
<accession>A0A3D9V1L6</accession>
<feature type="transmembrane region" description="Helical" evidence="1">
    <location>
        <begin position="142"/>
        <end position="163"/>
    </location>
</feature>
<feature type="transmembrane region" description="Helical" evidence="1">
    <location>
        <begin position="84"/>
        <end position="105"/>
    </location>
</feature>
<organism evidence="2 3">
    <name type="scientific">Thermasporomyces composti</name>
    <dbReference type="NCBI Taxonomy" id="696763"/>
    <lineage>
        <taxon>Bacteria</taxon>
        <taxon>Bacillati</taxon>
        <taxon>Actinomycetota</taxon>
        <taxon>Actinomycetes</taxon>
        <taxon>Propionibacteriales</taxon>
        <taxon>Nocardioidaceae</taxon>
        <taxon>Thermasporomyces</taxon>
    </lineage>
</organism>
<evidence type="ECO:0000313" key="3">
    <source>
        <dbReference type="Proteomes" id="UP000256485"/>
    </source>
</evidence>
<feature type="transmembrane region" description="Helical" evidence="1">
    <location>
        <begin position="112"/>
        <end position="136"/>
    </location>
</feature>
<feature type="transmembrane region" description="Helical" evidence="1">
    <location>
        <begin position="175"/>
        <end position="198"/>
    </location>
</feature>
<dbReference type="PANTHER" id="PTHR41282:SF1">
    <property type="entry name" value="CONSERVED TRANSMEMBRANE PROTEIN-RELATED"/>
    <property type="match status" value="1"/>
</dbReference>
<keyword evidence="3" id="KW-1185">Reference proteome</keyword>
<name>A0A3D9V1L6_THECX</name>
<dbReference type="PANTHER" id="PTHR41282">
    <property type="entry name" value="CONSERVED TRANSMEMBRANE PROTEIN-RELATED"/>
    <property type="match status" value="1"/>
</dbReference>
<dbReference type="EMBL" id="QTUC01000001">
    <property type="protein sequence ID" value="REF35678.1"/>
    <property type="molecule type" value="Genomic_DNA"/>
</dbReference>
<evidence type="ECO:0000313" key="2">
    <source>
        <dbReference type="EMBL" id="REF35678.1"/>
    </source>
</evidence>
<dbReference type="AlphaFoldDB" id="A0A3D9V1L6"/>
<reference evidence="2 3" key="1">
    <citation type="submission" date="2018-08" db="EMBL/GenBank/DDBJ databases">
        <title>Sequencing the genomes of 1000 actinobacteria strains.</title>
        <authorList>
            <person name="Klenk H.-P."/>
        </authorList>
    </citation>
    <scope>NUCLEOTIDE SEQUENCE [LARGE SCALE GENOMIC DNA]</scope>
    <source>
        <strain evidence="2 3">DSM 22891</strain>
    </source>
</reference>
<proteinExistence type="predicted"/>
<dbReference type="Pfam" id="PF12811">
    <property type="entry name" value="BaxI_1"/>
    <property type="match status" value="1"/>
</dbReference>
<feature type="transmembrane region" description="Helical" evidence="1">
    <location>
        <begin position="246"/>
        <end position="269"/>
    </location>
</feature>
<keyword evidence="1" id="KW-0472">Membrane</keyword>
<dbReference type="InterPro" id="IPR010539">
    <property type="entry name" value="BaxI_1-like"/>
</dbReference>
<feature type="transmembrane region" description="Helical" evidence="1">
    <location>
        <begin position="56"/>
        <end position="78"/>
    </location>
</feature>
<comment type="caution">
    <text evidence="2">The sequence shown here is derived from an EMBL/GenBank/DDBJ whole genome shotgun (WGS) entry which is preliminary data.</text>
</comment>
<evidence type="ECO:0000256" key="1">
    <source>
        <dbReference type="SAM" id="Phobius"/>
    </source>
</evidence>
<dbReference type="OrthoDB" id="116480at2"/>
<dbReference type="Proteomes" id="UP000256485">
    <property type="component" value="Unassembled WGS sequence"/>
</dbReference>
<keyword evidence="1" id="KW-1133">Transmembrane helix</keyword>
<protein>
    <submittedName>
        <fullName evidence="2">Putative YccA/Bax inhibitor family protein</fullName>
    </submittedName>
</protein>
<sequence length="273" mass="28683">MQSRNPVFTRTDAFGSTSAAYAAQAATMSAEELRELYNAPAYEGVRVRDRMTIDDVVARTAMTLGVLIVAAAATWYLADPITPSHFGFLVGAALVGMAVGFFIGLKHVTNPAVILTYAAIEGVFVGLASKVLSLAVGGDSGIVAQAVLGTLCASAGMLAVYKFQVIRVTPKFQRFVVGATLGFCLILVANLLLSLFGVSLGVSGFGGIGLIFAILGVALACLNLLLDFDYVEQGIAMGAPSKDAWYAAFGLTVTLVWLYIEILRIIAILRGDD</sequence>
<feature type="transmembrane region" description="Helical" evidence="1">
    <location>
        <begin position="204"/>
        <end position="226"/>
    </location>
</feature>
<keyword evidence="1" id="KW-0812">Transmembrane</keyword>
<gene>
    <name evidence="2" type="ORF">DFJ64_1063</name>
</gene>